<evidence type="ECO:0000313" key="3">
    <source>
        <dbReference type="EMBL" id="GBD52269.1"/>
    </source>
</evidence>
<dbReference type="Pfam" id="PF02397">
    <property type="entry name" value="Bac_transf"/>
    <property type="match status" value="1"/>
</dbReference>
<evidence type="ECO:0000259" key="2">
    <source>
        <dbReference type="Pfam" id="PF02397"/>
    </source>
</evidence>
<accession>A0A9P3DEN1</accession>
<feature type="domain" description="Bacterial sugar transferase" evidence="2">
    <location>
        <begin position="2"/>
        <end position="82"/>
    </location>
</feature>
<dbReference type="Proteomes" id="UP000236321">
    <property type="component" value="Unassembled WGS sequence"/>
</dbReference>
<reference evidence="4" key="1">
    <citation type="submission" date="2017-12" db="EMBL/GenBank/DDBJ databases">
        <title>Improved Draft Genome Sequence of Microcystis aeruginosa NIES-298, a Microcystin-Producing Cyanobacterium from Lake Kasumigaura, Japan.</title>
        <authorList>
            <person name="Yamaguchi H."/>
            <person name="Suzuki S."/>
            <person name="Kawachi M."/>
        </authorList>
    </citation>
    <scope>NUCLEOTIDE SEQUENCE [LARGE SCALE GENOMIC DNA]</scope>
    <source>
        <strain evidence="4">NIES-298</strain>
    </source>
</reference>
<protein>
    <recommendedName>
        <fullName evidence="2">Bacterial sugar transferase domain-containing protein</fullName>
    </recommendedName>
</protein>
<comment type="caution">
    <text evidence="3">The sequence shown here is derived from an EMBL/GenBank/DDBJ whole genome shotgun (WGS) entry which is preliminary data.</text>
</comment>
<comment type="similarity">
    <text evidence="1">Belongs to the bacterial sugar transferase family.</text>
</comment>
<evidence type="ECO:0000256" key="1">
    <source>
        <dbReference type="ARBA" id="ARBA00006464"/>
    </source>
</evidence>
<gene>
    <name evidence="3" type="ORF">BGM30_13620</name>
</gene>
<dbReference type="GO" id="GO:0016780">
    <property type="term" value="F:phosphotransferase activity, for other substituted phosphate groups"/>
    <property type="evidence" value="ECO:0007669"/>
    <property type="project" value="TreeGrafter"/>
</dbReference>
<evidence type="ECO:0000313" key="4">
    <source>
        <dbReference type="Proteomes" id="UP000236321"/>
    </source>
</evidence>
<dbReference type="PANTHER" id="PTHR30576:SF10">
    <property type="entry name" value="SLL5057 PROTEIN"/>
    <property type="match status" value="1"/>
</dbReference>
<dbReference type="EMBL" id="BEYQ01000004">
    <property type="protein sequence ID" value="GBD52269.1"/>
    <property type="molecule type" value="Genomic_DNA"/>
</dbReference>
<sequence length="89" mass="10470">MIIGEMSLVGTRPPTPDEVERYDVPQWQRLDVKPGMTGEWQVNGRSQVHNFEEVIQLDLRYQENWSLSYDLRLIFKTILILFQKNSGAF</sequence>
<organism evidence="3 4">
    <name type="scientific">Microcystis aeruginosa NIES-298</name>
    <dbReference type="NCBI Taxonomy" id="449468"/>
    <lineage>
        <taxon>Bacteria</taxon>
        <taxon>Bacillati</taxon>
        <taxon>Cyanobacteriota</taxon>
        <taxon>Cyanophyceae</taxon>
        <taxon>Oscillatoriophycideae</taxon>
        <taxon>Chroococcales</taxon>
        <taxon>Microcystaceae</taxon>
        <taxon>Microcystis</taxon>
    </lineage>
</organism>
<proteinExistence type="inferred from homology"/>
<dbReference type="AlphaFoldDB" id="A0A9P3DEN1"/>
<dbReference type="PANTHER" id="PTHR30576">
    <property type="entry name" value="COLANIC BIOSYNTHESIS UDP-GLUCOSE LIPID CARRIER TRANSFERASE"/>
    <property type="match status" value="1"/>
</dbReference>
<name>A0A9P3DEN1_MICAE</name>
<dbReference type="InterPro" id="IPR003362">
    <property type="entry name" value="Bact_transf"/>
</dbReference>